<dbReference type="EMBL" id="CP071091">
    <property type="protein sequence ID" value="QSQ15688.1"/>
    <property type="molecule type" value="Genomic_DNA"/>
</dbReference>
<evidence type="ECO:0000256" key="1">
    <source>
        <dbReference type="SAM" id="SignalP"/>
    </source>
</evidence>
<organism evidence="2 3">
    <name type="scientific">Myxococcus landrumensis</name>
    <dbReference type="NCBI Taxonomy" id="2813577"/>
    <lineage>
        <taxon>Bacteria</taxon>
        <taxon>Pseudomonadati</taxon>
        <taxon>Myxococcota</taxon>
        <taxon>Myxococcia</taxon>
        <taxon>Myxococcales</taxon>
        <taxon>Cystobacterineae</taxon>
        <taxon>Myxococcaceae</taxon>
        <taxon>Myxococcus</taxon>
    </lineage>
</organism>
<sequence>MKHLLLVLTCLLSLPCLADSAIEEGPSSVLPLQTATYRVRWGAWGDDFENNATVTWNVQHGFLLSYDKHSVTVQWDDPMGPQGLQGRIDVTEDMMGQTTYMNVEVLGTSPSTFCDGVLGPAVVAVDFGSGSNPGPALPAGATTYAYNSSCAISPNQYTRTNNSVNCRAPWHNIVEDHTPGDTNGYFLMVDAASQAGEFYKTTVQGLIPAFKYEFSVWVGNLDKNAIYEAPRLRFEIRTASGFVATSGDIVIPPSSPFQWQKVGFMFELPPGVTSAEVVLVNRNQNDIGNDLVIDDISFAPCYPAVIASFQNGVVVDRNHTCNSGATSLHAWWPSTIPFSTPVYQWQRSFDNGESWLNIPGATTLHASQSEPTPGIYRYRLRSHEATNPAQFVVSNPLTYFVQRLTVEPRTHHLYACSGGTASGSLPVSYQLEFSDPTRPKSYQGLWSPATYLSGPNNIPNYIVLPSLGTSPPPNGPPVPAVNHVYTVTVTDNVSTCSGSAQQTVAQYNPRKVAIPNAFTPNGDGNNDLFRPLNLEDYPGSGFFIYNRYGQLIFSSRGPTRLDYSWDGRFQGADQPSGNYVWRIEMSDCHGNIINGTTGDNTPHGSAILIR</sequence>
<dbReference type="Proteomes" id="UP000663090">
    <property type="component" value="Chromosome"/>
</dbReference>
<keyword evidence="3" id="KW-1185">Reference proteome</keyword>
<accession>A0ABX7NB89</accession>
<protein>
    <submittedName>
        <fullName evidence="2">Gliding motility-associated C-terminal domain-containing protein</fullName>
    </submittedName>
</protein>
<dbReference type="RefSeq" id="WP_206717381.1">
    <property type="nucleotide sequence ID" value="NZ_CP071091.1"/>
</dbReference>
<dbReference type="Gene3D" id="2.60.120.260">
    <property type="entry name" value="Galactose-binding domain-like"/>
    <property type="match status" value="1"/>
</dbReference>
<reference evidence="2 3" key="1">
    <citation type="submission" date="2021-02" db="EMBL/GenBank/DDBJ databases">
        <title>De Novo genome assembly of isolated myxobacteria.</title>
        <authorList>
            <person name="Stevens D.C."/>
        </authorList>
    </citation>
    <scope>NUCLEOTIDE SEQUENCE [LARGE SCALE GENOMIC DNA]</scope>
    <source>
        <strain evidence="2 3">SCHIC003</strain>
    </source>
</reference>
<dbReference type="InterPro" id="IPR026341">
    <property type="entry name" value="T9SS_type_B"/>
</dbReference>
<feature type="chain" id="PRO_5047309883" evidence="1">
    <location>
        <begin position="19"/>
        <end position="610"/>
    </location>
</feature>
<gene>
    <name evidence="2" type="ORF">JY572_06385</name>
</gene>
<evidence type="ECO:0000313" key="2">
    <source>
        <dbReference type="EMBL" id="QSQ15688.1"/>
    </source>
</evidence>
<dbReference type="Pfam" id="PF13585">
    <property type="entry name" value="CHU_C"/>
    <property type="match status" value="1"/>
</dbReference>
<keyword evidence="1" id="KW-0732">Signal</keyword>
<name>A0ABX7NB89_9BACT</name>
<proteinExistence type="predicted"/>
<feature type="signal peptide" evidence="1">
    <location>
        <begin position="1"/>
        <end position="18"/>
    </location>
</feature>
<dbReference type="NCBIfam" id="TIGR04131">
    <property type="entry name" value="Bac_Flav_CTERM"/>
    <property type="match status" value="1"/>
</dbReference>
<evidence type="ECO:0000313" key="3">
    <source>
        <dbReference type="Proteomes" id="UP000663090"/>
    </source>
</evidence>